<proteinExistence type="predicted"/>
<dbReference type="AlphaFoldDB" id="A0A0A9GAT7"/>
<evidence type="ECO:0000313" key="1">
    <source>
        <dbReference type="EMBL" id="JAE22190.1"/>
    </source>
</evidence>
<reference evidence="1" key="2">
    <citation type="journal article" date="2015" name="Data Brief">
        <title>Shoot transcriptome of the giant reed, Arundo donax.</title>
        <authorList>
            <person name="Barrero R.A."/>
            <person name="Guerrero F.D."/>
            <person name="Moolhuijzen P."/>
            <person name="Goolsby J.A."/>
            <person name="Tidwell J."/>
            <person name="Bellgard S.E."/>
            <person name="Bellgard M.I."/>
        </authorList>
    </citation>
    <scope>NUCLEOTIDE SEQUENCE</scope>
    <source>
        <tissue evidence="1">Shoot tissue taken approximately 20 cm above the soil surface</tissue>
    </source>
</reference>
<name>A0A0A9GAT7_ARUDO</name>
<accession>A0A0A9GAT7</accession>
<protein>
    <submittedName>
        <fullName evidence="1">Uncharacterized protein</fullName>
    </submittedName>
</protein>
<organism evidence="1">
    <name type="scientific">Arundo donax</name>
    <name type="common">Giant reed</name>
    <name type="synonym">Donax arundinaceus</name>
    <dbReference type="NCBI Taxonomy" id="35708"/>
    <lineage>
        <taxon>Eukaryota</taxon>
        <taxon>Viridiplantae</taxon>
        <taxon>Streptophyta</taxon>
        <taxon>Embryophyta</taxon>
        <taxon>Tracheophyta</taxon>
        <taxon>Spermatophyta</taxon>
        <taxon>Magnoliopsida</taxon>
        <taxon>Liliopsida</taxon>
        <taxon>Poales</taxon>
        <taxon>Poaceae</taxon>
        <taxon>PACMAD clade</taxon>
        <taxon>Arundinoideae</taxon>
        <taxon>Arundineae</taxon>
        <taxon>Arundo</taxon>
    </lineage>
</organism>
<dbReference type="EMBL" id="GBRH01175706">
    <property type="protein sequence ID" value="JAE22190.1"/>
    <property type="molecule type" value="Transcribed_RNA"/>
</dbReference>
<reference evidence="1" key="1">
    <citation type="submission" date="2014-09" db="EMBL/GenBank/DDBJ databases">
        <authorList>
            <person name="Magalhaes I.L.F."/>
            <person name="Oliveira U."/>
            <person name="Santos F.R."/>
            <person name="Vidigal T.H.D.A."/>
            <person name="Brescovit A.D."/>
            <person name="Santos A.J."/>
        </authorList>
    </citation>
    <scope>NUCLEOTIDE SEQUENCE</scope>
    <source>
        <tissue evidence="1">Shoot tissue taken approximately 20 cm above the soil surface</tissue>
    </source>
</reference>
<sequence length="45" mass="4672">MEVPRRRVMRLVGGDVDGGVLAGEADGAGIQPWLASLAEAQVPAR</sequence>